<sequence>MRQDLGARQCSPVANEKPSSKLPRGPSEGVKCPWPVFATSFQVPDNFQGDRVLITQQKQFLGLEDGQISVIYKCCHLWGCYLTSLFSHVLPSVCLKWHPILTFRNLARLLVWGSVRNLAVLDTTGADRMSGVIAYTHIVTLLHSTDITAERMSFQKKIFINLPSKDLEASKRFAFGLGLKKKFEGSGEMQTVVFVYADNILIMYHAHPTWERWLFEGRKTADAHSTTQALLTLSAESAEEVESMVSKAVDAGGRRGPQMAPDNDQYGMYSRSVEDPDGHVFEIVYASKGCCMGA</sequence>
<dbReference type="AlphaFoldDB" id="J3KLI1"/>
<dbReference type="InterPro" id="IPR029068">
    <property type="entry name" value="Glyas_Bleomycin-R_OHBP_Dase"/>
</dbReference>
<dbReference type="Proteomes" id="UP000001261">
    <property type="component" value="Unassembled WGS sequence"/>
</dbReference>
<proteinExistence type="predicted"/>
<keyword evidence="4" id="KW-1185">Reference proteome</keyword>
<accession>J3KLI1</accession>
<dbReference type="InterPro" id="IPR037523">
    <property type="entry name" value="VOC_core"/>
</dbReference>
<dbReference type="Pfam" id="PF00903">
    <property type="entry name" value="Glyoxalase"/>
    <property type="match status" value="1"/>
</dbReference>
<reference evidence="4" key="1">
    <citation type="journal article" date="2009" name="Genome Res.">
        <title>Comparative genomic analyses of the human fungal pathogens Coccidioides and their relatives.</title>
        <authorList>
            <person name="Sharpton T.J."/>
            <person name="Stajich J.E."/>
            <person name="Rounsley S.D."/>
            <person name="Gardner M.J."/>
            <person name="Wortman J.R."/>
            <person name="Jordar V.S."/>
            <person name="Maiti R."/>
            <person name="Kodira C.D."/>
            <person name="Neafsey D.E."/>
            <person name="Zeng Q."/>
            <person name="Hung C.-Y."/>
            <person name="McMahan C."/>
            <person name="Muszewska A."/>
            <person name="Grynberg M."/>
            <person name="Mandel M.A."/>
            <person name="Kellner E.M."/>
            <person name="Barker B.M."/>
            <person name="Galgiani J.N."/>
            <person name="Orbach M.J."/>
            <person name="Kirkland T.N."/>
            <person name="Cole G.T."/>
            <person name="Henn M.R."/>
            <person name="Birren B.W."/>
            <person name="Taylor J.W."/>
        </authorList>
    </citation>
    <scope>NUCLEOTIDE SEQUENCE [LARGE SCALE GENOMIC DNA]</scope>
    <source>
        <strain evidence="4">RS</strain>
    </source>
</reference>
<name>J3KLI1_COCIM</name>
<dbReference type="EMBL" id="GG704911">
    <property type="protein sequence ID" value="EAS37142.3"/>
    <property type="molecule type" value="Genomic_DNA"/>
</dbReference>
<dbReference type="RefSeq" id="XP_001248725.1">
    <property type="nucleotide sequence ID" value="XM_001248724.2"/>
</dbReference>
<evidence type="ECO:0000259" key="2">
    <source>
        <dbReference type="PROSITE" id="PS51819"/>
    </source>
</evidence>
<dbReference type="GeneID" id="4567644"/>
<feature type="domain" description="VOC" evidence="2">
    <location>
        <begin position="156"/>
        <end position="286"/>
    </location>
</feature>
<evidence type="ECO:0000313" key="4">
    <source>
        <dbReference type="Proteomes" id="UP000001261"/>
    </source>
</evidence>
<evidence type="ECO:0000256" key="1">
    <source>
        <dbReference type="SAM" id="MobiDB-lite"/>
    </source>
</evidence>
<dbReference type="InterPro" id="IPR004360">
    <property type="entry name" value="Glyas_Fos-R_dOase_dom"/>
</dbReference>
<dbReference type="OrthoDB" id="4181370at2759"/>
<protein>
    <recommendedName>
        <fullName evidence="2">VOC domain-containing protein</fullName>
    </recommendedName>
</protein>
<dbReference type="PANTHER" id="PTHR36503:SF2">
    <property type="entry name" value="BLR2408 PROTEIN"/>
    <property type="match status" value="1"/>
</dbReference>
<dbReference type="PROSITE" id="PS51819">
    <property type="entry name" value="VOC"/>
    <property type="match status" value="1"/>
</dbReference>
<feature type="region of interest" description="Disordered" evidence="1">
    <location>
        <begin position="1"/>
        <end position="27"/>
    </location>
</feature>
<dbReference type="Gene3D" id="3.10.180.10">
    <property type="entry name" value="2,3-Dihydroxybiphenyl 1,2-Dioxygenase, domain 1"/>
    <property type="match status" value="1"/>
</dbReference>
<organism evidence="3 4">
    <name type="scientific">Coccidioides immitis (strain RS)</name>
    <name type="common">Valley fever fungus</name>
    <dbReference type="NCBI Taxonomy" id="246410"/>
    <lineage>
        <taxon>Eukaryota</taxon>
        <taxon>Fungi</taxon>
        <taxon>Dikarya</taxon>
        <taxon>Ascomycota</taxon>
        <taxon>Pezizomycotina</taxon>
        <taxon>Eurotiomycetes</taxon>
        <taxon>Eurotiomycetidae</taxon>
        <taxon>Onygenales</taxon>
        <taxon>Onygenaceae</taxon>
        <taxon>Coccidioides</taxon>
    </lineage>
</organism>
<dbReference type="PANTHER" id="PTHR36503">
    <property type="entry name" value="BLR2520 PROTEIN"/>
    <property type="match status" value="1"/>
</dbReference>
<dbReference type="CDD" id="cd09012">
    <property type="entry name" value="VOC_like"/>
    <property type="match status" value="1"/>
</dbReference>
<dbReference type="InParanoid" id="J3KLI1"/>
<gene>
    <name evidence="3" type="ORF">CIMG_02496</name>
</gene>
<reference evidence="4" key="2">
    <citation type="journal article" date="2010" name="Genome Res.">
        <title>Population genomic sequencing of Coccidioides fungi reveals recent hybridization and transposon control.</title>
        <authorList>
            <person name="Neafsey D.E."/>
            <person name="Barker B.M."/>
            <person name="Sharpton T.J."/>
            <person name="Stajich J.E."/>
            <person name="Park D.J."/>
            <person name="Whiston E."/>
            <person name="Hung C.-Y."/>
            <person name="McMahan C."/>
            <person name="White J."/>
            <person name="Sykes S."/>
            <person name="Heiman D."/>
            <person name="Young S."/>
            <person name="Zeng Q."/>
            <person name="Abouelleil A."/>
            <person name="Aftuck L."/>
            <person name="Bessette D."/>
            <person name="Brown A."/>
            <person name="FitzGerald M."/>
            <person name="Lui A."/>
            <person name="Macdonald J.P."/>
            <person name="Priest M."/>
            <person name="Orbach M.J."/>
            <person name="Galgiani J.N."/>
            <person name="Kirkland T.N."/>
            <person name="Cole G.T."/>
            <person name="Birren B.W."/>
            <person name="Henn M.R."/>
            <person name="Taylor J.W."/>
            <person name="Rounsley S.D."/>
        </authorList>
    </citation>
    <scope>GENOME REANNOTATION</scope>
    <source>
        <strain evidence="4">RS</strain>
    </source>
</reference>
<dbReference type="VEuPathDB" id="FungiDB:CIMG_02496"/>
<dbReference type="SUPFAM" id="SSF54593">
    <property type="entry name" value="Glyoxalase/Bleomycin resistance protein/Dihydroxybiphenyl dioxygenase"/>
    <property type="match status" value="1"/>
</dbReference>
<evidence type="ECO:0000313" key="3">
    <source>
        <dbReference type="EMBL" id="EAS37142.3"/>
    </source>
</evidence>
<dbReference type="KEGG" id="cim:CIMG_02496"/>